<reference evidence="1" key="1">
    <citation type="submission" date="2021-01" db="EMBL/GenBank/DDBJ databases">
        <title>Active Sulfur Cycling in an Early Earth Analoge.</title>
        <authorList>
            <person name="Hahn C.R."/>
            <person name="Youssef N.H."/>
            <person name="Elshahed M."/>
        </authorList>
    </citation>
    <scope>NUCLEOTIDE SEQUENCE</scope>
    <source>
        <strain evidence="1">Zod_Metabat.1151</strain>
    </source>
</reference>
<evidence type="ECO:0000313" key="1">
    <source>
        <dbReference type="EMBL" id="MBN2066857.1"/>
    </source>
</evidence>
<dbReference type="Proteomes" id="UP000809243">
    <property type="component" value="Unassembled WGS sequence"/>
</dbReference>
<gene>
    <name evidence="1" type="ORF">JW744_00125</name>
</gene>
<evidence type="ECO:0000313" key="2">
    <source>
        <dbReference type="Proteomes" id="UP000809243"/>
    </source>
</evidence>
<dbReference type="AlphaFoldDB" id="A0A939C8E8"/>
<accession>A0A939C8E8</accession>
<comment type="caution">
    <text evidence="1">The sequence shown here is derived from an EMBL/GenBank/DDBJ whole genome shotgun (WGS) entry which is preliminary data.</text>
</comment>
<dbReference type="EMBL" id="JAFGDB010000002">
    <property type="protein sequence ID" value="MBN2066857.1"/>
    <property type="molecule type" value="Genomic_DNA"/>
</dbReference>
<organism evidence="1 2">
    <name type="scientific">Candidatus Iainarchaeum sp</name>
    <dbReference type="NCBI Taxonomy" id="3101447"/>
    <lineage>
        <taxon>Archaea</taxon>
        <taxon>Candidatus Iainarchaeota</taxon>
        <taxon>Candidatus Iainarchaeia</taxon>
        <taxon>Candidatus Iainarchaeales</taxon>
        <taxon>Candidatus Iainarchaeaceae</taxon>
        <taxon>Candidatus Iainarchaeum</taxon>
    </lineage>
</organism>
<proteinExistence type="predicted"/>
<name>A0A939C8E8_9ARCH</name>
<protein>
    <submittedName>
        <fullName evidence="1">Uncharacterized protein</fullName>
    </submittedName>
</protein>
<sequence length="365" mass="42495">MATARRYRPTAKSKRQKLTAARLAAKRRPDVVPEAVQIKIKRLKKGPLLLRFVNHGELLETLNRGILYGKEAFKSSKGLRHFVDYGNKREWAKAAWSCVDWTHSVRKLHFEKLSEDLIKKSKSIPDRNKALRWLQNELLESLRGKYDGGEYDDFMFEKDQWTRKDFGVLHDFIHEAKNRQVFEAALSGNWAQFRKKILEAKMYTDEDGIRRHIDHYKRFIRGLRRTTSAQEFRAIPRLLFEPDFLARNPKQLQTVLRLCSKLYSRLTLGRRERSGGSRQYELLMVLEPETPIRLSGFGYGWVQLDGDILRQKGGGLNHLLGIVALTKDAKDVVGKILTATARKPELRMPIFDRKGKRIWPLKSGK</sequence>